<dbReference type="PANTHER" id="PTHR44942:SF4">
    <property type="entry name" value="METHYLTRANSFERASE TYPE 11 DOMAIN-CONTAINING PROTEIN"/>
    <property type="match status" value="1"/>
</dbReference>
<evidence type="ECO:0000256" key="2">
    <source>
        <dbReference type="ARBA" id="ARBA00022603"/>
    </source>
</evidence>
<dbReference type="Pfam" id="PF08241">
    <property type="entry name" value="Methyltransf_11"/>
    <property type="match status" value="1"/>
</dbReference>
<dbReference type="RefSeq" id="WP_322447911.1">
    <property type="nucleotide sequence ID" value="NZ_JAXOFX010000015.1"/>
</dbReference>
<dbReference type="InterPro" id="IPR013216">
    <property type="entry name" value="Methyltransf_11"/>
</dbReference>
<dbReference type="PANTHER" id="PTHR44942">
    <property type="entry name" value="METHYLTRANSF_11 DOMAIN-CONTAINING PROTEIN"/>
    <property type="match status" value="1"/>
</dbReference>
<proteinExistence type="inferred from homology"/>
<protein>
    <submittedName>
        <fullName evidence="5">Class I SAM-dependent methyltransferase</fullName>
        <ecNumber evidence="5">2.1.1.-</ecNumber>
    </submittedName>
</protein>
<dbReference type="GO" id="GO:0008168">
    <property type="term" value="F:methyltransferase activity"/>
    <property type="evidence" value="ECO:0007669"/>
    <property type="project" value="UniProtKB-KW"/>
</dbReference>
<dbReference type="InterPro" id="IPR051052">
    <property type="entry name" value="Diverse_substrate_MTase"/>
</dbReference>
<evidence type="ECO:0000256" key="3">
    <source>
        <dbReference type="ARBA" id="ARBA00022679"/>
    </source>
</evidence>
<dbReference type="Proteomes" id="UP001290455">
    <property type="component" value="Unassembled WGS sequence"/>
</dbReference>
<keyword evidence="3 5" id="KW-0808">Transferase</keyword>
<evidence type="ECO:0000256" key="1">
    <source>
        <dbReference type="ARBA" id="ARBA00008361"/>
    </source>
</evidence>
<reference evidence="5 6" key="1">
    <citation type="submission" date="2023-11" db="EMBL/GenBank/DDBJ databases">
        <title>Bacillus jintuensis, isolated from a mudflat on the Beibu Gulf coast.</title>
        <authorList>
            <person name="Li M."/>
        </authorList>
    </citation>
    <scope>NUCLEOTIDE SEQUENCE [LARGE SCALE GENOMIC DNA]</scope>
    <source>
        <strain evidence="5 6">31A1R</strain>
    </source>
</reference>
<evidence type="ECO:0000313" key="6">
    <source>
        <dbReference type="Proteomes" id="UP001290455"/>
    </source>
</evidence>
<feature type="domain" description="Methyltransferase type 11" evidence="4">
    <location>
        <begin position="42"/>
        <end position="135"/>
    </location>
</feature>
<dbReference type="CDD" id="cd02440">
    <property type="entry name" value="AdoMet_MTases"/>
    <property type="match status" value="1"/>
</dbReference>
<keyword evidence="2 5" id="KW-0489">Methyltransferase</keyword>
<gene>
    <name evidence="5" type="ORF">SM124_18015</name>
</gene>
<dbReference type="GO" id="GO:0032259">
    <property type="term" value="P:methylation"/>
    <property type="evidence" value="ECO:0007669"/>
    <property type="project" value="UniProtKB-KW"/>
</dbReference>
<dbReference type="EMBL" id="JAXOFX010000015">
    <property type="protein sequence ID" value="MDZ5473615.1"/>
    <property type="molecule type" value="Genomic_DNA"/>
</dbReference>
<sequence>MLKSDFGKVAENYARSRDDIPAILFESLQIRNVSFEGKKVADLACGTGALTRKLKLRKAEVVGVEPSQELLEEAKKINERKFLSVPYQLGTAENTQLPSNEFDMVTVMRAWHWFIRQESITEIKRILKDKGRLIVADSGFVPDHEVVSTTFSVIKQYVSEIKPAGSKADSKQRMNGFPVEWFEEWSMNGFDLQDFYKLDYEVSFTNEQWVDRVASLSFIASMDVSKRNLLLAELSTVLNSQYSPHHIHVIPHLCTIVILNMQVKK</sequence>
<evidence type="ECO:0000259" key="4">
    <source>
        <dbReference type="Pfam" id="PF08241"/>
    </source>
</evidence>
<accession>A0ABU5J2G6</accession>
<evidence type="ECO:0000313" key="5">
    <source>
        <dbReference type="EMBL" id="MDZ5473615.1"/>
    </source>
</evidence>
<organism evidence="5 6">
    <name type="scientific">Robertmurraya mangrovi</name>
    <dbReference type="NCBI Taxonomy" id="3098077"/>
    <lineage>
        <taxon>Bacteria</taxon>
        <taxon>Bacillati</taxon>
        <taxon>Bacillota</taxon>
        <taxon>Bacilli</taxon>
        <taxon>Bacillales</taxon>
        <taxon>Bacillaceae</taxon>
        <taxon>Robertmurraya</taxon>
    </lineage>
</organism>
<dbReference type="InterPro" id="IPR029063">
    <property type="entry name" value="SAM-dependent_MTases_sf"/>
</dbReference>
<name>A0ABU5J2G6_9BACI</name>
<dbReference type="Gene3D" id="3.40.50.150">
    <property type="entry name" value="Vaccinia Virus protein VP39"/>
    <property type="match status" value="1"/>
</dbReference>
<dbReference type="EC" id="2.1.1.-" evidence="5"/>
<comment type="caution">
    <text evidence="5">The sequence shown here is derived from an EMBL/GenBank/DDBJ whole genome shotgun (WGS) entry which is preliminary data.</text>
</comment>
<comment type="similarity">
    <text evidence="1">Belongs to the methyltransferase superfamily.</text>
</comment>
<keyword evidence="6" id="KW-1185">Reference proteome</keyword>
<dbReference type="SUPFAM" id="SSF53335">
    <property type="entry name" value="S-adenosyl-L-methionine-dependent methyltransferases"/>
    <property type="match status" value="1"/>
</dbReference>